<comment type="caution">
    <text evidence="2">The sequence shown here is derived from an EMBL/GenBank/DDBJ whole genome shotgun (WGS) entry which is preliminary data.</text>
</comment>
<dbReference type="EMBL" id="ULHB01000007">
    <property type="protein sequence ID" value="SYW75420.1"/>
    <property type="molecule type" value="Genomic_DNA"/>
</dbReference>
<proteinExistence type="predicted"/>
<keyword evidence="3" id="KW-1185">Reference proteome</keyword>
<evidence type="ECO:0000313" key="2">
    <source>
        <dbReference type="EMBL" id="SYW75420.1"/>
    </source>
</evidence>
<reference evidence="2" key="1">
    <citation type="submission" date="2018-08" db="EMBL/GenBank/DDBJ databases">
        <authorList>
            <person name="Guldener U."/>
        </authorList>
    </citation>
    <scope>NUCLEOTIDE SEQUENCE</scope>
    <source>
        <strain evidence="2">UB2</strain>
    </source>
</reference>
<dbReference type="AlphaFoldDB" id="A0A8H8QII3"/>
<protein>
    <submittedName>
        <fullName evidence="2">Related to Mig1 protein, induced during biotrophic phase</fullName>
    </submittedName>
</protein>
<sequence length="246" mass="25952">MPSPPYYTRLQAAAKVPPPEVAAAPSRRHRIIVQLCPREALAPVADPPSSPVAPVPQEPLFLGMDDNPIISSPPPPPPLACVVSGLVGTDYSLASPAQDLYNVDTGCPPADLTTPECQAVWEAELARSPTPPPTADKVMDAILAPSRTTTLVYRLEVQPLMPPPRWAEHHTPPPPPPDHHLPTNGEIAGWSEQFVAADLMVHVVDGYFPRNWEVPLGGGNASPIASAQPPAGGVNPSGAPALRRAS</sequence>
<accession>A0A8H8QII3</accession>
<evidence type="ECO:0000256" key="1">
    <source>
        <dbReference type="SAM" id="MobiDB-lite"/>
    </source>
</evidence>
<organism evidence="2 3">
    <name type="scientific">Ustilago bromivora</name>
    <dbReference type="NCBI Taxonomy" id="307758"/>
    <lineage>
        <taxon>Eukaryota</taxon>
        <taxon>Fungi</taxon>
        <taxon>Dikarya</taxon>
        <taxon>Basidiomycota</taxon>
        <taxon>Ustilaginomycotina</taxon>
        <taxon>Ustilaginomycetes</taxon>
        <taxon>Ustilaginales</taxon>
        <taxon>Ustilaginaceae</taxon>
        <taxon>Ustilago</taxon>
    </lineage>
</organism>
<dbReference type="Proteomes" id="UP000658997">
    <property type="component" value="Unassembled WGS sequence"/>
</dbReference>
<feature type="region of interest" description="Disordered" evidence="1">
    <location>
        <begin position="163"/>
        <end position="185"/>
    </location>
</feature>
<feature type="region of interest" description="Disordered" evidence="1">
    <location>
        <begin position="218"/>
        <end position="246"/>
    </location>
</feature>
<name>A0A8H8QII3_9BASI</name>
<gene>
    <name evidence="2" type="ORF">UBRO2_00655</name>
</gene>
<evidence type="ECO:0000313" key="3">
    <source>
        <dbReference type="Proteomes" id="UP000658997"/>
    </source>
</evidence>
<feature type="compositionally biased region" description="Basic and acidic residues" evidence="1">
    <location>
        <begin position="166"/>
        <end position="181"/>
    </location>
</feature>